<dbReference type="InterPro" id="IPR050868">
    <property type="entry name" value="ELMO_domain-containing"/>
</dbReference>
<evidence type="ECO:0000259" key="2">
    <source>
        <dbReference type="PROSITE" id="PS51335"/>
    </source>
</evidence>
<reference evidence="3" key="1">
    <citation type="submission" date="2020-01" db="EMBL/GenBank/DDBJ databases">
        <title>Development of genomics and gene disruption for Polysphondylium violaceum indicates a role for the polyketide synthase stlB in stalk morphogenesis.</title>
        <authorList>
            <person name="Narita B."/>
            <person name="Kawabe Y."/>
            <person name="Kin K."/>
            <person name="Saito T."/>
            <person name="Gibbs R."/>
            <person name="Kuspa A."/>
            <person name="Muzny D."/>
            <person name="Queller D."/>
            <person name="Richards S."/>
            <person name="Strassman J."/>
            <person name="Sucgang R."/>
            <person name="Worley K."/>
            <person name="Schaap P."/>
        </authorList>
    </citation>
    <scope>NUCLEOTIDE SEQUENCE</scope>
    <source>
        <strain evidence="3">QSvi11</strain>
    </source>
</reference>
<dbReference type="GO" id="GO:0048870">
    <property type="term" value="P:cell motility"/>
    <property type="evidence" value="ECO:0007669"/>
    <property type="project" value="TreeGrafter"/>
</dbReference>
<dbReference type="EMBL" id="AJWJ01000224">
    <property type="protein sequence ID" value="KAF2073136.1"/>
    <property type="molecule type" value="Genomic_DNA"/>
</dbReference>
<feature type="compositionally biased region" description="Low complexity" evidence="1">
    <location>
        <begin position="240"/>
        <end position="252"/>
    </location>
</feature>
<sequence>MERYKIRRQRKEYLKKEIDKQRQLIQEEDYKLMKDEENHEYHENHIIELNKTLSQLKLELEELRLVGDKFYVLHGEDSILIEIDESSKIIFYLCSQSLELPSISIEKCDGSRIQIINAEQILENPEEKPIYELHTILSTKSIHQLFSVKTNFDVPTTQKPSLFERVRQNTWSLGISPLRRTTSDPTIFGERFSPPKSIYSFMERYNTTPISPRKDNSNNNNNNESNSNNNSNSKEELKIDQQTTTTTINNNNKNKEDEEEQQQQSIQQPGKILLTWNNKETSVYILNSQEESLELLELFGSHIDRSKKITAKQSQNIKYLHQQKLMAYDNTNQEHENHLRQLWSLLYPNEEYQKKSTRWKDFGFQSDDPTRDFRGMGMLGLLNLIHLVKHHKNWVDETLSLNRDYPFAVAGINISNLLFEIFQITDDSLQQPWYSSFWSSPLMAMLCSMSREHENAFEELYYLVFRLMDHVWKEMNATYMMFPLVMKRLKSLLIEISFQNPNSYEEVRAKFELIIISNMIDASSPSSPQK</sequence>
<dbReference type="InterPro" id="IPR006816">
    <property type="entry name" value="ELMO_dom"/>
</dbReference>
<dbReference type="AlphaFoldDB" id="A0A8J4Q2V5"/>
<name>A0A8J4Q2V5_9MYCE</name>
<keyword evidence="4" id="KW-1185">Reference proteome</keyword>
<dbReference type="GO" id="GO:0007015">
    <property type="term" value="P:actin filament organization"/>
    <property type="evidence" value="ECO:0007669"/>
    <property type="project" value="TreeGrafter"/>
</dbReference>
<dbReference type="PROSITE" id="PS51335">
    <property type="entry name" value="ELMO"/>
    <property type="match status" value="1"/>
</dbReference>
<proteinExistence type="predicted"/>
<comment type="caution">
    <text evidence="3">The sequence shown here is derived from an EMBL/GenBank/DDBJ whole genome shotgun (WGS) entry which is preliminary data.</text>
</comment>
<protein>
    <recommendedName>
        <fullName evidence="2">ELMO domain-containing protein</fullName>
    </recommendedName>
</protein>
<feature type="region of interest" description="Disordered" evidence="1">
    <location>
        <begin position="207"/>
        <end position="266"/>
    </location>
</feature>
<dbReference type="GO" id="GO:0005886">
    <property type="term" value="C:plasma membrane"/>
    <property type="evidence" value="ECO:0007669"/>
    <property type="project" value="TreeGrafter"/>
</dbReference>
<dbReference type="OrthoDB" id="67155at2759"/>
<gene>
    <name evidence="3" type="ORF">CYY_005552</name>
</gene>
<evidence type="ECO:0000313" key="3">
    <source>
        <dbReference type="EMBL" id="KAF2073136.1"/>
    </source>
</evidence>
<dbReference type="PANTHER" id="PTHR12771">
    <property type="entry name" value="ENGULFMENT AND CELL MOTILITY"/>
    <property type="match status" value="1"/>
</dbReference>
<evidence type="ECO:0000256" key="1">
    <source>
        <dbReference type="SAM" id="MobiDB-lite"/>
    </source>
</evidence>
<organism evidence="3 4">
    <name type="scientific">Polysphondylium violaceum</name>
    <dbReference type="NCBI Taxonomy" id="133409"/>
    <lineage>
        <taxon>Eukaryota</taxon>
        <taxon>Amoebozoa</taxon>
        <taxon>Evosea</taxon>
        <taxon>Eumycetozoa</taxon>
        <taxon>Dictyostelia</taxon>
        <taxon>Dictyosteliales</taxon>
        <taxon>Dictyosteliaceae</taxon>
        <taxon>Polysphondylium</taxon>
    </lineage>
</organism>
<dbReference type="Proteomes" id="UP000695562">
    <property type="component" value="Unassembled WGS sequence"/>
</dbReference>
<accession>A0A8J4Q2V5</accession>
<dbReference type="Pfam" id="PF04727">
    <property type="entry name" value="ELMO_CED12"/>
    <property type="match status" value="1"/>
</dbReference>
<dbReference type="PANTHER" id="PTHR12771:SF41">
    <property type="entry name" value="ELMO DOMAIN-CONTAINING PROTEIN C"/>
    <property type="match status" value="1"/>
</dbReference>
<evidence type="ECO:0000313" key="4">
    <source>
        <dbReference type="Proteomes" id="UP000695562"/>
    </source>
</evidence>
<feature type="domain" description="ELMO" evidence="2">
    <location>
        <begin position="334"/>
        <end position="497"/>
    </location>
</feature>
<feature type="compositionally biased region" description="Low complexity" evidence="1">
    <location>
        <begin position="217"/>
        <end position="232"/>
    </location>
</feature>